<feature type="region of interest" description="Disordered" evidence="8">
    <location>
        <begin position="178"/>
        <end position="254"/>
    </location>
</feature>
<gene>
    <name evidence="9" type="ORF">GAYE_SCF03G2331</name>
</gene>
<name>A0AAV9IAH9_9RHOD</name>
<feature type="region of interest" description="Disordered" evidence="8">
    <location>
        <begin position="275"/>
        <end position="294"/>
    </location>
</feature>
<evidence type="ECO:0000256" key="2">
    <source>
        <dbReference type="ARBA" id="ARBA00006164"/>
    </source>
</evidence>
<dbReference type="AlphaFoldDB" id="A0AAV9IAH9"/>
<comment type="function">
    <text evidence="7">Required for pre-mRNA splicing.</text>
</comment>
<dbReference type="EMBL" id="JANCYU010000023">
    <property type="protein sequence ID" value="KAK4524430.1"/>
    <property type="molecule type" value="Genomic_DNA"/>
</dbReference>
<feature type="compositionally biased region" description="Polar residues" evidence="8">
    <location>
        <begin position="276"/>
        <end position="294"/>
    </location>
</feature>
<keyword evidence="5 7" id="KW-0508">mRNA splicing</keyword>
<evidence type="ECO:0000256" key="4">
    <source>
        <dbReference type="ARBA" id="ARBA00022728"/>
    </source>
</evidence>
<protein>
    <recommendedName>
        <fullName evidence="7">Pre-mRNA-splicing factor 38</fullName>
    </recommendedName>
</protein>
<dbReference type="GO" id="GO:0000398">
    <property type="term" value="P:mRNA splicing, via spliceosome"/>
    <property type="evidence" value="ECO:0007669"/>
    <property type="project" value="UniProtKB-UniRule"/>
</dbReference>
<evidence type="ECO:0000256" key="8">
    <source>
        <dbReference type="SAM" id="MobiDB-lite"/>
    </source>
</evidence>
<evidence type="ECO:0000256" key="7">
    <source>
        <dbReference type="RuleBase" id="RU367025"/>
    </source>
</evidence>
<dbReference type="Proteomes" id="UP001300502">
    <property type="component" value="Unassembled WGS sequence"/>
</dbReference>
<comment type="caution">
    <text evidence="9">The sequence shown here is derived from an EMBL/GenBank/DDBJ whole genome shotgun (WGS) entry which is preliminary data.</text>
</comment>
<keyword evidence="4 7" id="KW-0747">Spliceosome</keyword>
<dbReference type="GO" id="GO:0005681">
    <property type="term" value="C:spliceosomal complex"/>
    <property type="evidence" value="ECO:0007669"/>
    <property type="project" value="UniProtKB-KW"/>
</dbReference>
<keyword evidence="10" id="KW-1185">Reference proteome</keyword>
<evidence type="ECO:0000313" key="10">
    <source>
        <dbReference type="Proteomes" id="UP001300502"/>
    </source>
</evidence>
<reference evidence="9 10" key="1">
    <citation type="submission" date="2022-07" db="EMBL/GenBank/DDBJ databases">
        <title>Genome-wide signatures of adaptation to extreme environments.</title>
        <authorList>
            <person name="Cho C.H."/>
            <person name="Yoon H.S."/>
        </authorList>
    </citation>
    <scope>NUCLEOTIDE SEQUENCE [LARGE SCALE GENOMIC DNA]</scope>
    <source>
        <strain evidence="9 10">108.79 E11</strain>
    </source>
</reference>
<keyword evidence="6 7" id="KW-0539">Nucleus</keyword>
<evidence type="ECO:0000256" key="1">
    <source>
        <dbReference type="ARBA" id="ARBA00004123"/>
    </source>
</evidence>
<comment type="subcellular location">
    <subcellularLocation>
        <location evidence="1 7">Nucleus</location>
    </subcellularLocation>
</comment>
<sequence length="305" mass="35449">MTNHPSGRLEIYGNTKTFNFPEKVVSNVLRSPYFRSLYEYKTFNQVVDEIYTQVTYLEPWVAGKGIGTPSTAFCLLYKLFTLRLSVKQIRVLLRHKDSPYIRALGFLYLRFGANPRELWSWFEPYLEDDEPIVLKYNSPPTTIGKFVRDLLTKPKFFDVVLPRIPVVVQREVERQLNERFPPPQQVGSDKKRWKEEEEENNKAKVKRFKQSAKEPHDNDKREATVSSSEQSLSPPPPQQQQTTTKKANPNKLESHLYLQDLKQRYGDTSGRLDVSYATQVDSEPQSSSNSQLPTAVKSYLQQTFF</sequence>
<evidence type="ECO:0000256" key="3">
    <source>
        <dbReference type="ARBA" id="ARBA00022664"/>
    </source>
</evidence>
<dbReference type="InterPro" id="IPR005037">
    <property type="entry name" value="PRP38"/>
</dbReference>
<dbReference type="PANTHER" id="PTHR23142">
    <property type="entry name" value="PRE-MRNA-SPLICING FACTOR 38A-RELATED"/>
    <property type="match status" value="1"/>
</dbReference>
<organism evidence="9 10">
    <name type="scientific">Galdieria yellowstonensis</name>
    <dbReference type="NCBI Taxonomy" id="3028027"/>
    <lineage>
        <taxon>Eukaryota</taxon>
        <taxon>Rhodophyta</taxon>
        <taxon>Bangiophyceae</taxon>
        <taxon>Galdieriales</taxon>
        <taxon>Galdieriaceae</taxon>
        <taxon>Galdieria</taxon>
    </lineage>
</organism>
<evidence type="ECO:0000256" key="6">
    <source>
        <dbReference type="ARBA" id="ARBA00023242"/>
    </source>
</evidence>
<evidence type="ECO:0000313" key="9">
    <source>
        <dbReference type="EMBL" id="KAK4524430.1"/>
    </source>
</evidence>
<keyword evidence="3 7" id="KW-0507">mRNA processing</keyword>
<evidence type="ECO:0000256" key="5">
    <source>
        <dbReference type="ARBA" id="ARBA00023187"/>
    </source>
</evidence>
<proteinExistence type="inferred from homology"/>
<comment type="similarity">
    <text evidence="2 7">Belongs to the PRP38 family.</text>
</comment>
<feature type="compositionally biased region" description="Basic and acidic residues" evidence="8">
    <location>
        <begin position="211"/>
        <end position="223"/>
    </location>
</feature>
<accession>A0AAV9IAH9</accession>
<dbReference type="Pfam" id="PF03371">
    <property type="entry name" value="PRP38"/>
    <property type="match status" value="1"/>
</dbReference>